<dbReference type="EMBL" id="BTSY01000003">
    <property type="protein sequence ID" value="GMT19544.1"/>
    <property type="molecule type" value="Genomic_DNA"/>
</dbReference>
<feature type="domain" description="Peptidase S1" evidence="1">
    <location>
        <begin position="38"/>
        <end position="125"/>
    </location>
</feature>
<feature type="non-terminal residue" evidence="2">
    <location>
        <position position="199"/>
    </location>
</feature>
<dbReference type="Gene3D" id="2.40.10.10">
    <property type="entry name" value="Trypsin-like serine proteases"/>
    <property type="match status" value="1"/>
</dbReference>
<accession>A0AAV5VMB6</accession>
<dbReference type="EMBL" id="BTSY01000007">
    <property type="protein sequence ID" value="GMT35045.1"/>
    <property type="molecule type" value="Genomic_DNA"/>
</dbReference>
<sequence length="199" mass="23458">MENNEEFPFQKVNLHVSDYDRKLVGKRWMRVNRITTPFTENENRFDIALMQLEQSIPIKSYIKPICMPLKTEFPKKKMNVARITETLDPKTNLISRVIKNEEFSVSRPSTCKNQQKNQTNDCQKFFLDEKLQIDSISLGSPVFLIEGGQKFFHGFLTKAKKRNVAIRPAYFTTFICIHTGICEDDEDFQTRTFLLYEWK</sequence>
<protein>
    <recommendedName>
        <fullName evidence="1">Peptidase S1 domain-containing protein</fullName>
    </recommendedName>
</protein>
<dbReference type="GO" id="GO:0004252">
    <property type="term" value="F:serine-type endopeptidase activity"/>
    <property type="evidence" value="ECO:0007669"/>
    <property type="project" value="InterPro"/>
</dbReference>
<evidence type="ECO:0000313" key="4">
    <source>
        <dbReference type="Proteomes" id="UP001432322"/>
    </source>
</evidence>
<dbReference type="InterPro" id="IPR043504">
    <property type="entry name" value="Peptidase_S1_PA_chymotrypsin"/>
</dbReference>
<comment type="caution">
    <text evidence="2">The sequence shown here is derived from an EMBL/GenBank/DDBJ whole genome shotgun (WGS) entry which is preliminary data.</text>
</comment>
<evidence type="ECO:0000259" key="1">
    <source>
        <dbReference type="Pfam" id="PF00089"/>
    </source>
</evidence>
<evidence type="ECO:0000313" key="3">
    <source>
        <dbReference type="EMBL" id="GMT35045.1"/>
    </source>
</evidence>
<dbReference type="InterPro" id="IPR001254">
    <property type="entry name" value="Trypsin_dom"/>
</dbReference>
<dbReference type="SUPFAM" id="SSF50494">
    <property type="entry name" value="Trypsin-like serine proteases"/>
    <property type="match status" value="1"/>
</dbReference>
<organism evidence="2 4">
    <name type="scientific">Pristionchus fissidentatus</name>
    <dbReference type="NCBI Taxonomy" id="1538716"/>
    <lineage>
        <taxon>Eukaryota</taxon>
        <taxon>Metazoa</taxon>
        <taxon>Ecdysozoa</taxon>
        <taxon>Nematoda</taxon>
        <taxon>Chromadorea</taxon>
        <taxon>Rhabditida</taxon>
        <taxon>Rhabditina</taxon>
        <taxon>Diplogasteromorpha</taxon>
        <taxon>Diplogasteroidea</taxon>
        <taxon>Neodiplogasteridae</taxon>
        <taxon>Pristionchus</taxon>
    </lineage>
</organism>
<proteinExistence type="predicted"/>
<evidence type="ECO:0000313" key="2">
    <source>
        <dbReference type="EMBL" id="GMT19544.1"/>
    </source>
</evidence>
<gene>
    <name evidence="2" type="ORF">PFISCL1PPCAC_10841</name>
    <name evidence="3" type="ORF">PFISCL1PPCAC_26342</name>
</gene>
<dbReference type="Proteomes" id="UP001432322">
    <property type="component" value="Unassembled WGS sequence"/>
</dbReference>
<reference evidence="2" key="1">
    <citation type="submission" date="2023-10" db="EMBL/GenBank/DDBJ databases">
        <title>Genome assembly of Pristionchus species.</title>
        <authorList>
            <person name="Yoshida K."/>
            <person name="Sommer R.J."/>
        </authorList>
    </citation>
    <scope>NUCLEOTIDE SEQUENCE</scope>
    <source>
        <strain evidence="2">RS5133</strain>
    </source>
</reference>
<dbReference type="AlphaFoldDB" id="A0AAV5VMB6"/>
<name>A0AAV5VMB6_9BILA</name>
<dbReference type="GO" id="GO:0006508">
    <property type="term" value="P:proteolysis"/>
    <property type="evidence" value="ECO:0007669"/>
    <property type="project" value="InterPro"/>
</dbReference>
<dbReference type="Pfam" id="PF00089">
    <property type="entry name" value="Trypsin"/>
    <property type="match status" value="1"/>
</dbReference>
<keyword evidence="4" id="KW-1185">Reference proteome</keyword>
<dbReference type="InterPro" id="IPR009003">
    <property type="entry name" value="Peptidase_S1_PA"/>
</dbReference>